<keyword evidence="5" id="KW-0256">Endoplasmic reticulum</keyword>
<comment type="caution">
    <text evidence="12">The sequence shown here is derived from an EMBL/GenBank/DDBJ whole genome shotgun (WGS) entry which is preliminary data.</text>
</comment>
<evidence type="ECO:0000259" key="11">
    <source>
        <dbReference type="PROSITE" id="PS50089"/>
    </source>
</evidence>
<dbReference type="GO" id="GO:0005789">
    <property type="term" value="C:endoplasmic reticulum membrane"/>
    <property type="evidence" value="ECO:0007669"/>
    <property type="project" value="UniProtKB-SubCell"/>
</dbReference>
<feature type="domain" description="RING-type" evidence="11">
    <location>
        <begin position="70"/>
        <end position="113"/>
    </location>
</feature>
<evidence type="ECO:0000256" key="9">
    <source>
        <dbReference type="PROSITE-ProRule" id="PRU00175"/>
    </source>
</evidence>
<protein>
    <submittedName>
        <fullName evidence="12">E3 ubiquitin-protein ligase RNF170-like</fullName>
    </submittedName>
</protein>
<accession>A0A8J5K458</accession>
<evidence type="ECO:0000313" key="13">
    <source>
        <dbReference type="Proteomes" id="UP000747542"/>
    </source>
</evidence>
<feature type="transmembrane region" description="Helical" evidence="10">
    <location>
        <begin position="12"/>
        <end position="36"/>
    </location>
</feature>
<sequence>MEEITQERESSVAGLLLTLGTPAAIIGAVLAGFLLAKLKPAAQKKHITEETTNSETAMVRVRRSASENECPICMDPAKFAVETNCGHMYCASCIIQNWKTNFSTSPMPCPFCRQEVTLLLPCFSEDETNTAELSEVEERESVMVDVSQYNRMYSEHPRSFYGQLQDLPTILRHIWAELFTWRGVEMLSRFRVLFCIITAVLYAITPIDLIPEAFLGLLGLIDDVVVIAFLMIQVSVVYRTVVANRDW</sequence>
<feature type="transmembrane region" description="Helical" evidence="10">
    <location>
        <begin position="190"/>
        <end position="207"/>
    </location>
</feature>
<dbReference type="AlphaFoldDB" id="A0A8J5K458"/>
<evidence type="ECO:0000313" key="12">
    <source>
        <dbReference type="EMBL" id="KAG7166273.1"/>
    </source>
</evidence>
<dbReference type="GO" id="GO:0061630">
    <property type="term" value="F:ubiquitin protein ligase activity"/>
    <property type="evidence" value="ECO:0007669"/>
    <property type="project" value="InterPro"/>
</dbReference>
<keyword evidence="2 10" id="KW-0812">Transmembrane</keyword>
<dbReference type="CDD" id="cd16553">
    <property type="entry name" value="RING-HC_RNF170"/>
    <property type="match status" value="1"/>
</dbReference>
<proteinExistence type="predicted"/>
<evidence type="ECO:0000256" key="2">
    <source>
        <dbReference type="ARBA" id="ARBA00022692"/>
    </source>
</evidence>
<dbReference type="OrthoDB" id="9049620at2759"/>
<dbReference type="Pfam" id="PF13445">
    <property type="entry name" value="zf-RING_UBOX"/>
    <property type="match status" value="1"/>
</dbReference>
<dbReference type="InterPro" id="IPR017907">
    <property type="entry name" value="Znf_RING_CS"/>
</dbReference>
<dbReference type="Proteomes" id="UP000747542">
    <property type="component" value="Unassembled WGS sequence"/>
</dbReference>
<dbReference type="Pfam" id="PF06803">
    <property type="entry name" value="DUF1232"/>
    <property type="match status" value="1"/>
</dbReference>
<evidence type="ECO:0000256" key="1">
    <source>
        <dbReference type="ARBA" id="ARBA00004477"/>
    </source>
</evidence>
<dbReference type="SMART" id="SM00184">
    <property type="entry name" value="RING"/>
    <property type="match status" value="1"/>
</dbReference>
<dbReference type="InterPro" id="IPR010652">
    <property type="entry name" value="DUF1232"/>
</dbReference>
<keyword evidence="8 10" id="KW-0472">Membrane</keyword>
<keyword evidence="4 9" id="KW-0863">Zinc-finger</keyword>
<feature type="transmembrane region" description="Helical" evidence="10">
    <location>
        <begin position="213"/>
        <end position="238"/>
    </location>
</feature>
<dbReference type="GO" id="GO:0008270">
    <property type="term" value="F:zinc ion binding"/>
    <property type="evidence" value="ECO:0007669"/>
    <property type="project" value="UniProtKB-KW"/>
</dbReference>
<dbReference type="InterPro" id="IPR038896">
    <property type="entry name" value="RNF170"/>
</dbReference>
<gene>
    <name evidence="12" type="primary">Rnf170-L</name>
    <name evidence="12" type="ORF">Hamer_G011102</name>
</gene>
<keyword evidence="7 10" id="KW-1133">Transmembrane helix</keyword>
<name>A0A8J5K458_HOMAM</name>
<evidence type="ECO:0000256" key="5">
    <source>
        <dbReference type="ARBA" id="ARBA00022824"/>
    </source>
</evidence>
<dbReference type="EMBL" id="JAHLQT010022636">
    <property type="protein sequence ID" value="KAG7166273.1"/>
    <property type="molecule type" value="Genomic_DNA"/>
</dbReference>
<keyword evidence="13" id="KW-1185">Reference proteome</keyword>
<reference evidence="12" key="1">
    <citation type="journal article" date="2021" name="Sci. Adv.">
        <title>The American lobster genome reveals insights on longevity, neural, and immune adaptations.</title>
        <authorList>
            <person name="Polinski J.M."/>
            <person name="Zimin A.V."/>
            <person name="Clark K.F."/>
            <person name="Kohn A.B."/>
            <person name="Sadowski N."/>
            <person name="Timp W."/>
            <person name="Ptitsyn A."/>
            <person name="Khanna P."/>
            <person name="Romanova D.Y."/>
            <person name="Williams P."/>
            <person name="Greenwood S.J."/>
            <person name="Moroz L.L."/>
            <person name="Walt D.R."/>
            <person name="Bodnar A.G."/>
        </authorList>
    </citation>
    <scope>NUCLEOTIDE SEQUENCE</scope>
    <source>
        <strain evidence="12">GMGI-L3</strain>
    </source>
</reference>
<dbReference type="PANTHER" id="PTHR22894:SF5">
    <property type="entry name" value="RING-TYPE DOMAIN-CONTAINING PROTEIN"/>
    <property type="match status" value="1"/>
</dbReference>
<dbReference type="PANTHER" id="PTHR22894">
    <property type="entry name" value="RING-TYPE DOMAIN-CONTAINING PROTEIN"/>
    <property type="match status" value="1"/>
</dbReference>
<keyword evidence="3" id="KW-0479">Metal-binding</keyword>
<keyword evidence="6" id="KW-0862">Zinc</keyword>
<dbReference type="InterPro" id="IPR001841">
    <property type="entry name" value="Znf_RING"/>
</dbReference>
<evidence type="ECO:0000256" key="4">
    <source>
        <dbReference type="ARBA" id="ARBA00022771"/>
    </source>
</evidence>
<evidence type="ECO:0000256" key="6">
    <source>
        <dbReference type="ARBA" id="ARBA00022833"/>
    </source>
</evidence>
<dbReference type="PROSITE" id="PS50089">
    <property type="entry name" value="ZF_RING_2"/>
    <property type="match status" value="1"/>
</dbReference>
<evidence type="ECO:0000256" key="3">
    <source>
        <dbReference type="ARBA" id="ARBA00022723"/>
    </source>
</evidence>
<comment type="subcellular location">
    <subcellularLocation>
        <location evidence="1">Endoplasmic reticulum membrane</location>
        <topology evidence="1">Multi-pass membrane protein</topology>
    </subcellularLocation>
</comment>
<dbReference type="InterPro" id="IPR027370">
    <property type="entry name" value="Znf-RING_euk"/>
</dbReference>
<evidence type="ECO:0000256" key="8">
    <source>
        <dbReference type="ARBA" id="ARBA00023136"/>
    </source>
</evidence>
<organism evidence="12 13">
    <name type="scientific">Homarus americanus</name>
    <name type="common">American lobster</name>
    <dbReference type="NCBI Taxonomy" id="6706"/>
    <lineage>
        <taxon>Eukaryota</taxon>
        <taxon>Metazoa</taxon>
        <taxon>Ecdysozoa</taxon>
        <taxon>Arthropoda</taxon>
        <taxon>Crustacea</taxon>
        <taxon>Multicrustacea</taxon>
        <taxon>Malacostraca</taxon>
        <taxon>Eumalacostraca</taxon>
        <taxon>Eucarida</taxon>
        <taxon>Decapoda</taxon>
        <taxon>Pleocyemata</taxon>
        <taxon>Astacidea</taxon>
        <taxon>Nephropoidea</taxon>
        <taxon>Nephropidae</taxon>
        <taxon>Homarus</taxon>
    </lineage>
</organism>
<dbReference type="PROSITE" id="PS00518">
    <property type="entry name" value="ZF_RING_1"/>
    <property type="match status" value="1"/>
</dbReference>
<evidence type="ECO:0000256" key="7">
    <source>
        <dbReference type="ARBA" id="ARBA00022989"/>
    </source>
</evidence>
<evidence type="ECO:0000256" key="10">
    <source>
        <dbReference type="SAM" id="Phobius"/>
    </source>
</evidence>